<dbReference type="EMBL" id="DS178284">
    <property type="protein sequence ID" value="EFP83044.2"/>
    <property type="molecule type" value="Genomic_DNA"/>
</dbReference>
<dbReference type="KEGG" id="pgr:PGTG_10012"/>
<organism evidence="2 3">
    <name type="scientific">Puccinia graminis f. sp. tritici (strain CRL 75-36-700-3 / race SCCL)</name>
    <name type="common">Black stem rust fungus</name>
    <dbReference type="NCBI Taxonomy" id="418459"/>
    <lineage>
        <taxon>Eukaryota</taxon>
        <taxon>Fungi</taxon>
        <taxon>Dikarya</taxon>
        <taxon>Basidiomycota</taxon>
        <taxon>Pucciniomycotina</taxon>
        <taxon>Pucciniomycetes</taxon>
        <taxon>Pucciniales</taxon>
        <taxon>Pucciniaceae</taxon>
        <taxon>Puccinia</taxon>
    </lineage>
</organism>
<dbReference type="VEuPathDB" id="FungiDB:PGTG_10012"/>
<evidence type="ECO:0000313" key="3">
    <source>
        <dbReference type="Proteomes" id="UP000008783"/>
    </source>
</evidence>
<dbReference type="Proteomes" id="UP000008783">
    <property type="component" value="Unassembled WGS sequence"/>
</dbReference>
<dbReference type="HOGENOM" id="CLU_046891_3_1_1"/>
<keyword evidence="3" id="KW-1185">Reference proteome</keyword>
<dbReference type="GeneID" id="10544756"/>
<accession>E3KF12</accession>
<evidence type="ECO:0000313" key="2">
    <source>
        <dbReference type="EMBL" id="EFP83044.2"/>
    </source>
</evidence>
<feature type="compositionally biased region" description="Polar residues" evidence="1">
    <location>
        <begin position="72"/>
        <end position="84"/>
    </location>
</feature>
<sequence length="84" mass="9113">MSDPIAQTTDASDALNLKVSGIVQLKPQGADSNYLNWSFVVLLHIKSLKLSFILEPEDTSTTTKKKSQPSSWANDSISVSSFIA</sequence>
<dbReference type="PANTHER" id="PTHR33246:SF51">
    <property type="entry name" value="MYB_SANT-LIKE DOMAIN-CONTAINING PROTEIN"/>
    <property type="match status" value="1"/>
</dbReference>
<dbReference type="AlphaFoldDB" id="E3KF12"/>
<dbReference type="OrthoDB" id="10463534at2759"/>
<dbReference type="InParanoid" id="E3KF12"/>
<reference key="1">
    <citation type="submission" date="2007-01" db="EMBL/GenBank/DDBJ databases">
        <title>The Genome Sequence of Puccinia graminis f. sp. tritici Strain CRL 75-36-700-3.</title>
        <authorList>
            <consortium name="The Broad Institute Genome Sequencing Platform"/>
            <person name="Birren B."/>
            <person name="Lander E."/>
            <person name="Galagan J."/>
            <person name="Nusbaum C."/>
            <person name="Devon K."/>
            <person name="Cuomo C."/>
            <person name="Jaffe D."/>
            <person name="Butler J."/>
            <person name="Alvarez P."/>
            <person name="Gnerre S."/>
            <person name="Grabherr M."/>
            <person name="Mauceli E."/>
            <person name="Brockman W."/>
            <person name="Young S."/>
            <person name="LaButti K."/>
            <person name="Sykes S."/>
            <person name="DeCaprio D."/>
            <person name="Crawford M."/>
            <person name="Koehrsen M."/>
            <person name="Engels R."/>
            <person name="Montgomery P."/>
            <person name="Pearson M."/>
            <person name="Howarth C."/>
            <person name="Larson L."/>
            <person name="White J."/>
            <person name="Zeng Q."/>
            <person name="Kodira C."/>
            <person name="Yandava C."/>
            <person name="Alvarado L."/>
            <person name="O'Leary S."/>
            <person name="Szabo L."/>
            <person name="Dean R."/>
            <person name="Schein J."/>
        </authorList>
    </citation>
    <scope>NUCLEOTIDE SEQUENCE</scope>
    <source>
        <strain>CRL 75-36-700-3</strain>
    </source>
</reference>
<dbReference type="PANTHER" id="PTHR33246">
    <property type="entry name" value="CCHC-TYPE DOMAIN-CONTAINING PROTEIN"/>
    <property type="match status" value="1"/>
</dbReference>
<proteinExistence type="predicted"/>
<feature type="region of interest" description="Disordered" evidence="1">
    <location>
        <begin position="59"/>
        <end position="84"/>
    </location>
</feature>
<reference evidence="3" key="2">
    <citation type="journal article" date="2011" name="Proc. Natl. Acad. Sci. U.S.A.">
        <title>Obligate biotrophy features unraveled by the genomic analysis of rust fungi.</title>
        <authorList>
            <person name="Duplessis S."/>
            <person name="Cuomo C.A."/>
            <person name="Lin Y.-C."/>
            <person name="Aerts A."/>
            <person name="Tisserant E."/>
            <person name="Veneault-Fourrey C."/>
            <person name="Joly D.L."/>
            <person name="Hacquard S."/>
            <person name="Amselem J."/>
            <person name="Cantarel B.L."/>
            <person name="Chiu R."/>
            <person name="Coutinho P.M."/>
            <person name="Feau N."/>
            <person name="Field M."/>
            <person name="Frey P."/>
            <person name="Gelhaye E."/>
            <person name="Goldberg J."/>
            <person name="Grabherr M.G."/>
            <person name="Kodira C.D."/>
            <person name="Kohler A."/>
            <person name="Kuees U."/>
            <person name="Lindquist E.A."/>
            <person name="Lucas S.M."/>
            <person name="Mago R."/>
            <person name="Mauceli E."/>
            <person name="Morin E."/>
            <person name="Murat C."/>
            <person name="Pangilinan J.L."/>
            <person name="Park R."/>
            <person name="Pearson M."/>
            <person name="Quesneville H."/>
            <person name="Rouhier N."/>
            <person name="Sakthikumar S."/>
            <person name="Salamov A.A."/>
            <person name="Schmutz J."/>
            <person name="Selles B."/>
            <person name="Shapiro H."/>
            <person name="Tanguay P."/>
            <person name="Tuskan G.A."/>
            <person name="Henrissat B."/>
            <person name="Van de Peer Y."/>
            <person name="Rouze P."/>
            <person name="Ellis J.G."/>
            <person name="Dodds P.N."/>
            <person name="Schein J.E."/>
            <person name="Zhong S."/>
            <person name="Hamelin R.C."/>
            <person name="Grigoriev I.V."/>
            <person name="Szabo L.J."/>
            <person name="Martin F."/>
        </authorList>
    </citation>
    <scope>NUCLEOTIDE SEQUENCE [LARGE SCALE GENOMIC DNA]</scope>
    <source>
        <strain evidence="3">CRL 75-36-700-3 / race SCCL</strain>
    </source>
</reference>
<gene>
    <name evidence="2" type="ORF">PGTG_10012</name>
</gene>
<dbReference type="RefSeq" id="XP_003327463.2">
    <property type="nucleotide sequence ID" value="XM_003327415.2"/>
</dbReference>
<evidence type="ECO:0000256" key="1">
    <source>
        <dbReference type="SAM" id="MobiDB-lite"/>
    </source>
</evidence>
<name>E3KF12_PUCGT</name>
<protein>
    <submittedName>
        <fullName evidence="2">Uncharacterized protein</fullName>
    </submittedName>
</protein>